<feature type="domain" description="CAAX prenyl protease 2/Lysostaphin resistance protein A-like" evidence="2">
    <location>
        <begin position="50"/>
        <end position="142"/>
    </location>
</feature>
<comment type="caution">
    <text evidence="3">The sequence shown here is derived from an EMBL/GenBank/DDBJ whole genome shotgun (WGS) entry which is preliminary data.</text>
</comment>
<dbReference type="GO" id="GO:0004175">
    <property type="term" value="F:endopeptidase activity"/>
    <property type="evidence" value="ECO:0007669"/>
    <property type="project" value="UniProtKB-ARBA"/>
</dbReference>
<name>A0A1F8FLG2_9BACT</name>
<gene>
    <name evidence="3" type="ORF">A3J47_03440</name>
</gene>
<evidence type="ECO:0000313" key="4">
    <source>
        <dbReference type="Proteomes" id="UP000176581"/>
    </source>
</evidence>
<dbReference type="AlphaFoldDB" id="A0A1F8FLG2"/>
<sequence length="153" mass="17645">MNLLSLKTFWVFTPTIQVILIAILFIAIVLTQFKEYKKTGKMYKYYPVRVSLFFAPIYEEIIFRGLILAGLMTIYSITTAIIISSILFGIWHLKNIFYLPKNQVIYQMLYTGLIFGPIAAYITVISGAIWIAVIIHQLNNLLAPYSQKLIKKK</sequence>
<organism evidence="3 4">
    <name type="scientific">Candidatus Yanofskybacteria bacterium RIFCSPHIGHO2_02_FULL_43_22</name>
    <dbReference type="NCBI Taxonomy" id="1802681"/>
    <lineage>
        <taxon>Bacteria</taxon>
        <taxon>Candidatus Yanofskyibacteriota</taxon>
    </lineage>
</organism>
<dbReference type="GO" id="GO:0080120">
    <property type="term" value="P:CAAX-box protein maturation"/>
    <property type="evidence" value="ECO:0007669"/>
    <property type="project" value="UniProtKB-ARBA"/>
</dbReference>
<reference evidence="3 4" key="1">
    <citation type="journal article" date="2016" name="Nat. Commun.">
        <title>Thousands of microbial genomes shed light on interconnected biogeochemical processes in an aquifer system.</title>
        <authorList>
            <person name="Anantharaman K."/>
            <person name="Brown C.T."/>
            <person name="Hug L.A."/>
            <person name="Sharon I."/>
            <person name="Castelle C.J."/>
            <person name="Probst A.J."/>
            <person name="Thomas B.C."/>
            <person name="Singh A."/>
            <person name="Wilkins M.J."/>
            <person name="Karaoz U."/>
            <person name="Brodie E.L."/>
            <person name="Williams K.H."/>
            <person name="Hubbard S.S."/>
            <person name="Banfield J.F."/>
        </authorList>
    </citation>
    <scope>NUCLEOTIDE SEQUENCE [LARGE SCALE GENOMIC DNA]</scope>
</reference>
<dbReference type="PANTHER" id="PTHR36435">
    <property type="entry name" value="SLR1288 PROTEIN"/>
    <property type="match status" value="1"/>
</dbReference>
<evidence type="ECO:0000259" key="2">
    <source>
        <dbReference type="Pfam" id="PF02517"/>
    </source>
</evidence>
<accession>A0A1F8FLG2</accession>
<dbReference type="InterPro" id="IPR052710">
    <property type="entry name" value="CAAX_protease"/>
</dbReference>
<evidence type="ECO:0000256" key="1">
    <source>
        <dbReference type="SAM" id="Phobius"/>
    </source>
</evidence>
<keyword evidence="1" id="KW-0812">Transmembrane</keyword>
<evidence type="ECO:0000313" key="3">
    <source>
        <dbReference type="EMBL" id="OGN13903.1"/>
    </source>
</evidence>
<feature type="transmembrane region" description="Helical" evidence="1">
    <location>
        <begin position="113"/>
        <end position="135"/>
    </location>
</feature>
<dbReference type="Proteomes" id="UP000176581">
    <property type="component" value="Unassembled WGS sequence"/>
</dbReference>
<keyword evidence="1" id="KW-0472">Membrane</keyword>
<proteinExistence type="predicted"/>
<dbReference type="PANTHER" id="PTHR36435:SF1">
    <property type="entry name" value="CAAX AMINO TERMINAL PROTEASE FAMILY PROTEIN"/>
    <property type="match status" value="1"/>
</dbReference>
<dbReference type="InterPro" id="IPR003675">
    <property type="entry name" value="Rce1/LyrA-like_dom"/>
</dbReference>
<dbReference type="Pfam" id="PF02517">
    <property type="entry name" value="Rce1-like"/>
    <property type="match status" value="1"/>
</dbReference>
<feature type="transmembrane region" description="Helical" evidence="1">
    <location>
        <begin position="73"/>
        <end position="93"/>
    </location>
</feature>
<protein>
    <recommendedName>
        <fullName evidence="2">CAAX prenyl protease 2/Lysostaphin resistance protein A-like domain-containing protein</fullName>
    </recommendedName>
</protein>
<feature type="transmembrane region" description="Helical" evidence="1">
    <location>
        <begin position="12"/>
        <end position="33"/>
    </location>
</feature>
<keyword evidence="1" id="KW-1133">Transmembrane helix</keyword>
<feature type="transmembrane region" description="Helical" evidence="1">
    <location>
        <begin position="45"/>
        <end position="67"/>
    </location>
</feature>
<dbReference type="EMBL" id="MGJV01000031">
    <property type="protein sequence ID" value="OGN13903.1"/>
    <property type="molecule type" value="Genomic_DNA"/>
</dbReference>